<evidence type="ECO:0000256" key="1">
    <source>
        <dbReference type="SAM" id="MobiDB-lite"/>
    </source>
</evidence>
<comment type="caution">
    <text evidence="3">The sequence shown here is derived from an EMBL/GenBank/DDBJ whole genome shotgun (WGS) entry which is preliminary data.</text>
</comment>
<dbReference type="InterPro" id="IPR035979">
    <property type="entry name" value="RBD_domain_sf"/>
</dbReference>
<feature type="transmembrane region" description="Helical" evidence="2">
    <location>
        <begin position="257"/>
        <end position="275"/>
    </location>
</feature>
<dbReference type="AlphaFoldDB" id="A0A5B7I1Y0"/>
<keyword evidence="2" id="KW-0812">Transmembrane</keyword>
<gene>
    <name evidence="3" type="ORF">E2C01_070560</name>
</gene>
<dbReference type="SUPFAM" id="SSF54928">
    <property type="entry name" value="RNA-binding domain, RBD"/>
    <property type="match status" value="1"/>
</dbReference>
<evidence type="ECO:0000256" key="2">
    <source>
        <dbReference type="SAM" id="Phobius"/>
    </source>
</evidence>
<dbReference type="Gene3D" id="3.30.70.330">
    <property type="match status" value="1"/>
</dbReference>
<name>A0A5B7I1Y0_PORTR</name>
<evidence type="ECO:0000313" key="4">
    <source>
        <dbReference type="Proteomes" id="UP000324222"/>
    </source>
</evidence>
<accession>A0A5B7I1Y0</accession>
<evidence type="ECO:0000313" key="3">
    <source>
        <dbReference type="EMBL" id="MPC76155.1"/>
    </source>
</evidence>
<feature type="transmembrane region" description="Helical" evidence="2">
    <location>
        <begin position="206"/>
        <end position="225"/>
    </location>
</feature>
<dbReference type="GO" id="GO:0003676">
    <property type="term" value="F:nucleic acid binding"/>
    <property type="evidence" value="ECO:0007669"/>
    <property type="project" value="InterPro"/>
</dbReference>
<proteinExistence type="predicted"/>
<dbReference type="OrthoDB" id="6365998at2759"/>
<sequence>MKNGALQDWGLVEFLEAEDAEETVYCLNNYKIRGHSIRVQYCVPGVRAINIYMKILNDPVRGLVVVVVVVVVVVLVSSSSRRRRRRRSNCCCCCSSRGGSSGCCSRCNGSSSSSRRRRRSSGISSSSSNCCCCCCCSSCYCCFCCCCSSSGCSRCNSSSSSSSSSSLFSFFHFCISKKGKILLKGNENDEMKIPLQLICQSPSRTFIYLFVYLFIIIYQSFYRVYLHEINLLLYLPYLSSLNGLCNPNLHSTITFPYFYLLSVILPCLSWSNVVWKLI</sequence>
<protein>
    <recommendedName>
        <fullName evidence="5">RRM domain-containing protein</fullName>
    </recommendedName>
</protein>
<keyword evidence="2" id="KW-0472">Membrane</keyword>
<feature type="transmembrane region" description="Helical" evidence="2">
    <location>
        <begin position="60"/>
        <end position="78"/>
    </location>
</feature>
<feature type="region of interest" description="Disordered" evidence="1">
    <location>
        <begin position="95"/>
        <end position="129"/>
    </location>
</feature>
<dbReference type="InterPro" id="IPR012677">
    <property type="entry name" value="Nucleotide-bd_a/b_plait_sf"/>
</dbReference>
<reference evidence="3 4" key="1">
    <citation type="submission" date="2019-05" db="EMBL/GenBank/DDBJ databases">
        <title>Another draft genome of Portunus trituberculatus and its Hox gene families provides insights of decapod evolution.</title>
        <authorList>
            <person name="Jeong J.-H."/>
            <person name="Song I."/>
            <person name="Kim S."/>
            <person name="Choi T."/>
            <person name="Kim D."/>
            <person name="Ryu S."/>
            <person name="Kim W."/>
        </authorList>
    </citation>
    <scope>NUCLEOTIDE SEQUENCE [LARGE SCALE GENOMIC DNA]</scope>
    <source>
        <tissue evidence="3">Muscle</tissue>
    </source>
</reference>
<dbReference type="Proteomes" id="UP000324222">
    <property type="component" value="Unassembled WGS sequence"/>
</dbReference>
<organism evidence="3 4">
    <name type="scientific">Portunus trituberculatus</name>
    <name type="common">Swimming crab</name>
    <name type="synonym">Neptunus trituberculatus</name>
    <dbReference type="NCBI Taxonomy" id="210409"/>
    <lineage>
        <taxon>Eukaryota</taxon>
        <taxon>Metazoa</taxon>
        <taxon>Ecdysozoa</taxon>
        <taxon>Arthropoda</taxon>
        <taxon>Crustacea</taxon>
        <taxon>Multicrustacea</taxon>
        <taxon>Malacostraca</taxon>
        <taxon>Eumalacostraca</taxon>
        <taxon>Eucarida</taxon>
        <taxon>Decapoda</taxon>
        <taxon>Pleocyemata</taxon>
        <taxon>Brachyura</taxon>
        <taxon>Eubrachyura</taxon>
        <taxon>Portunoidea</taxon>
        <taxon>Portunidae</taxon>
        <taxon>Portuninae</taxon>
        <taxon>Portunus</taxon>
    </lineage>
</organism>
<dbReference type="EMBL" id="VSRR010042712">
    <property type="protein sequence ID" value="MPC76155.1"/>
    <property type="molecule type" value="Genomic_DNA"/>
</dbReference>
<evidence type="ECO:0008006" key="5">
    <source>
        <dbReference type="Google" id="ProtNLM"/>
    </source>
</evidence>
<keyword evidence="4" id="KW-1185">Reference proteome</keyword>
<keyword evidence="2" id="KW-1133">Transmembrane helix</keyword>